<keyword evidence="2" id="KW-1185">Reference proteome</keyword>
<dbReference type="AlphaFoldDB" id="A0A379LUH1"/>
<evidence type="ECO:0000313" key="2">
    <source>
        <dbReference type="Proteomes" id="UP000254640"/>
    </source>
</evidence>
<proteinExistence type="predicted"/>
<evidence type="ECO:0000313" key="1">
    <source>
        <dbReference type="EMBL" id="SUE06890.1"/>
    </source>
</evidence>
<sequence>MANDDKQVMKVAQRSERMLLSLTRANSGAKAGTA</sequence>
<dbReference type="Proteomes" id="UP000254640">
    <property type="component" value="Unassembled WGS sequence"/>
</dbReference>
<organism evidence="1 2">
    <name type="scientific">Enterobacter agglomerans</name>
    <name type="common">Erwinia herbicola</name>
    <name type="synonym">Pantoea agglomerans</name>
    <dbReference type="NCBI Taxonomy" id="549"/>
    <lineage>
        <taxon>Bacteria</taxon>
        <taxon>Pseudomonadati</taxon>
        <taxon>Pseudomonadota</taxon>
        <taxon>Gammaproteobacteria</taxon>
        <taxon>Enterobacterales</taxon>
        <taxon>Erwiniaceae</taxon>
        <taxon>Pantoea</taxon>
        <taxon>Pantoea agglomerans group</taxon>
    </lineage>
</organism>
<reference evidence="1 2" key="1">
    <citation type="submission" date="2018-06" db="EMBL/GenBank/DDBJ databases">
        <authorList>
            <consortium name="Pathogen Informatics"/>
            <person name="Doyle S."/>
        </authorList>
    </citation>
    <scope>NUCLEOTIDE SEQUENCE [LARGE SCALE GENOMIC DNA]</scope>
    <source>
        <strain evidence="1 2">NCTC9381</strain>
    </source>
</reference>
<accession>A0A379LUH1</accession>
<gene>
    <name evidence="1" type="ORF">NCTC9381_05753</name>
</gene>
<protein>
    <submittedName>
        <fullName evidence="1">Uncharacterized protein</fullName>
    </submittedName>
</protein>
<dbReference type="EMBL" id="UGSO01000002">
    <property type="protein sequence ID" value="SUE06890.1"/>
    <property type="molecule type" value="Genomic_DNA"/>
</dbReference>
<name>A0A379LUH1_ENTAG</name>